<dbReference type="EMBL" id="FR823387">
    <property type="protein sequence ID" value="CBZ51856.1"/>
    <property type="molecule type" value="Genomic_DNA"/>
</dbReference>
<dbReference type="FunCoup" id="F0VDR3">
    <property type="interactions" value="54"/>
</dbReference>
<keyword evidence="5 7" id="KW-1133">Transmembrane helix</keyword>
<dbReference type="GO" id="GO:0035435">
    <property type="term" value="P:phosphate ion transmembrane transport"/>
    <property type="evidence" value="ECO:0007669"/>
    <property type="project" value="TreeGrafter"/>
</dbReference>
<evidence type="ECO:0000256" key="6">
    <source>
        <dbReference type="ARBA" id="ARBA00023136"/>
    </source>
</evidence>
<dbReference type="PANTHER" id="PTHR11101">
    <property type="entry name" value="PHOSPHATE TRANSPORTER"/>
    <property type="match status" value="1"/>
</dbReference>
<feature type="region of interest" description="Disordered" evidence="8">
    <location>
        <begin position="492"/>
        <end position="519"/>
    </location>
</feature>
<dbReference type="eggNOG" id="KOG2493">
    <property type="taxonomic scope" value="Eukaryota"/>
</dbReference>
<feature type="compositionally biased region" description="Basic and acidic residues" evidence="8">
    <location>
        <begin position="337"/>
        <end position="355"/>
    </location>
</feature>
<comment type="similarity">
    <text evidence="7">Belongs to the inorganic phosphate transporter (PiT) (TC 2.A.20) family.</text>
</comment>
<dbReference type="Proteomes" id="UP000007494">
    <property type="component" value="Chromosome VI"/>
</dbReference>
<proteinExistence type="inferred from homology"/>
<feature type="transmembrane region" description="Helical" evidence="7">
    <location>
        <begin position="207"/>
        <end position="229"/>
    </location>
</feature>
<dbReference type="OMA" id="WRQIAFI"/>
<feature type="transmembrane region" description="Helical" evidence="7">
    <location>
        <begin position="165"/>
        <end position="187"/>
    </location>
</feature>
<evidence type="ECO:0000256" key="3">
    <source>
        <dbReference type="ARBA" id="ARBA00022592"/>
    </source>
</evidence>
<keyword evidence="6 7" id="KW-0472">Membrane</keyword>
<feature type="transmembrane region" description="Helical" evidence="7">
    <location>
        <begin position="33"/>
        <end position="55"/>
    </location>
</feature>
<evidence type="ECO:0000256" key="1">
    <source>
        <dbReference type="ARBA" id="ARBA00004141"/>
    </source>
</evidence>
<feature type="transmembrane region" description="Helical" evidence="7">
    <location>
        <begin position="111"/>
        <end position="130"/>
    </location>
</feature>
<evidence type="ECO:0000313" key="11">
    <source>
        <dbReference type="Proteomes" id="UP000007494"/>
    </source>
</evidence>
<dbReference type="GeneID" id="13444486"/>
<organism evidence="9 11">
    <name type="scientific">Neospora caninum (strain Liverpool)</name>
    <dbReference type="NCBI Taxonomy" id="572307"/>
    <lineage>
        <taxon>Eukaryota</taxon>
        <taxon>Sar</taxon>
        <taxon>Alveolata</taxon>
        <taxon>Apicomplexa</taxon>
        <taxon>Conoidasida</taxon>
        <taxon>Coccidia</taxon>
        <taxon>Eucoccidiorida</taxon>
        <taxon>Eimeriorina</taxon>
        <taxon>Sarcocystidae</taxon>
        <taxon>Neospora</taxon>
    </lineage>
</organism>
<dbReference type="InterPro" id="IPR001204">
    <property type="entry name" value="Phos_transporter"/>
</dbReference>
<feature type="transmembrane region" description="Helical" evidence="7">
    <location>
        <begin position="67"/>
        <end position="91"/>
    </location>
</feature>
<keyword evidence="11" id="KW-1185">Reference proteome</keyword>
<dbReference type="AlphaFoldDB" id="F0VDR3"/>
<dbReference type="Pfam" id="PF01384">
    <property type="entry name" value="PHO4"/>
    <property type="match status" value="1"/>
</dbReference>
<keyword evidence="4 7" id="KW-0812">Transmembrane</keyword>
<feature type="transmembrane region" description="Helical" evidence="7">
    <location>
        <begin position="264"/>
        <end position="286"/>
    </location>
</feature>
<feature type="compositionally biased region" description="Basic and acidic residues" evidence="8">
    <location>
        <begin position="404"/>
        <end position="421"/>
    </location>
</feature>
<sequence>MAAAAPNAAASALESLAQASPASLAGTPSDFTWIVAVAGITCFLTAFAIGANDVANTFSSSVGSRAIPLWAAIAMSAVLETVGATLLGGAVTDSIRSKIIDFEVFRETPSILMTGMLCALIGAGLWLFLANHLGLPVSTTHSIIGALLGFGLASGNVSAVKWSQVAFIVGSWIAAPLAASVVGASIFVCMRRLILRSRQPLRRAKRFLWIFIWLITLTFSVFLVFKNFFEIDTSCEQMMPSGEVERFSPCRISRWADAHAGPSVGIALGLSVVLTAVISCLVYRFAFYRVQSYRRRQQEKKGSCDDRGSGPAGEERPWLGRGRSAGLLATPRSFASKPDEAKSQVERDDRQRPSELDQTQRSMDPRHAPTSPHDLPFEECMDTRADSVHTADGARSGLASNGTELHEIRHPLRGDAKRETCDEAGSPLPERSLLNFSRALAQQDAHAFFQNSPEHTAPPLLSSSSLLQFSPVSAPRAIQSVPRYQRAASDSLSLSPASASPSPFFRASSPESPRACASPAHMSPCLPRVFFSTAAHALPQRELLSDTDADTPDGPLHRRRPGGDGPAGPAKGAERAPRDPKGEGEADSLSQFVIVAAQSPETEQDDEGVSGGKRVEGDSRITLKVPPHEARDGHEESFFAPTLTHDDNGLLFIPGAEIGASVTSELGDEEEPPKTWKGKLRAAWRNMPWFKDIHAEGSTEDELVAQLQTGAEVFDTETELFFSACQVVSACMGCIAHSANDTANAIGPFAAILTVYQTGVADSEIGSPWYILLFGGLSMSLGLALLGYRVIKTVGVKLVKITPARGFSMELGAAWTVLIFSAVGVPLSTTHCAVGSTVGVGLMEPRNPRSAETGDGPACDEAEGSKRSARCPFVNTASVNWKLFGGVFVSWIVTIAFSALVTAALFSFAAYSPRMVSQ</sequence>
<feature type="region of interest" description="Disordered" evidence="8">
    <location>
        <begin position="541"/>
        <end position="620"/>
    </location>
</feature>
<dbReference type="RefSeq" id="XP_003881889.1">
    <property type="nucleotide sequence ID" value="XM_003881840.1"/>
</dbReference>
<dbReference type="PANTHER" id="PTHR11101:SF80">
    <property type="entry name" value="PHOSPHATE TRANSPORTER"/>
    <property type="match status" value="1"/>
</dbReference>
<comment type="subcellular location">
    <subcellularLocation>
        <location evidence="1 7">Membrane</location>
        <topology evidence="1 7">Multi-pass membrane protein</topology>
    </subcellularLocation>
</comment>
<dbReference type="OrthoDB" id="430309at2759"/>
<reference evidence="11" key="3">
    <citation type="journal article" date="2012" name="PLoS Pathog.">
        <title>Comparative genomics of the apicomplexan parasites Toxoplasma gondii and Neospora caninum: Coccidia differing in host range and transmission strategy.</title>
        <authorList>
            <person name="Reid A.J."/>
            <person name="Vermont S.J."/>
            <person name="Cotton J.A."/>
            <person name="Harris D."/>
            <person name="Hill-Cawthorne G.A."/>
            <person name="Konen-Waisman S."/>
            <person name="Latham S.M."/>
            <person name="Mourier T."/>
            <person name="Norton R."/>
            <person name="Quail M.A."/>
            <person name="Sanders M."/>
            <person name="Shanmugam D."/>
            <person name="Sohal A."/>
            <person name="Wasmuth J.D."/>
            <person name="Brunk B."/>
            <person name="Grigg M.E."/>
            <person name="Howard J.C."/>
            <person name="Parkinson J."/>
            <person name="Roos D.S."/>
            <person name="Trees A.J."/>
            <person name="Berriman M."/>
            <person name="Pain A."/>
            <person name="Wastling J.M."/>
        </authorList>
    </citation>
    <scope>NUCLEOTIDE SEQUENCE [LARGE SCALE GENOMIC DNA]</scope>
    <source>
        <strain evidence="11">Liverpool</strain>
    </source>
</reference>
<dbReference type="GO" id="GO:0005315">
    <property type="term" value="F:phosphate transmembrane transporter activity"/>
    <property type="evidence" value="ECO:0007669"/>
    <property type="project" value="InterPro"/>
</dbReference>
<accession>F0VDR3</accession>
<keyword evidence="2 7" id="KW-0813">Transport</keyword>
<evidence type="ECO:0000256" key="8">
    <source>
        <dbReference type="SAM" id="MobiDB-lite"/>
    </source>
</evidence>
<evidence type="ECO:0000256" key="7">
    <source>
        <dbReference type="RuleBase" id="RU363058"/>
    </source>
</evidence>
<comment type="function">
    <text evidence="7">Sodium-phosphate symporter.</text>
</comment>
<feature type="region of interest" description="Disordered" evidence="8">
    <location>
        <begin position="298"/>
        <end position="429"/>
    </location>
</feature>
<dbReference type="GO" id="GO:0016020">
    <property type="term" value="C:membrane"/>
    <property type="evidence" value="ECO:0007669"/>
    <property type="project" value="UniProtKB-SubCell"/>
</dbReference>
<gene>
    <name evidence="10" type="ORF">BN1204_016480</name>
    <name evidence="9" type="ORF">NCLIV_016480</name>
</gene>
<reference evidence="9" key="2">
    <citation type="submission" date="2011-03" db="EMBL/GenBank/DDBJ databases">
        <title>Comparative genomics and transcriptomics of Neospora caninum and Toxoplasma gondii.</title>
        <authorList>
            <person name="Reid A.J."/>
            <person name="Sohal A."/>
            <person name="Harris D."/>
            <person name="Quail M."/>
            <person name="Sanders M."/>
            <person name="Berriman M."/>
            <person name="Wastling J.M."/>
            <person name="Pain A."/>
        </authorList>
    </citation>
    <scope>NUCLEOTIDE SEQUENCE</scope>
    <source>
        <strain evidence="9">Liverpool</strain>
    </source>
</reference>
<keyword evidence="3 7" id="KW-0592">Phosphate transport</keyword>
<evidence type="ECO:0000256" key="5">
    <source>
        <dbReference type="ARBA" id="ARBA00022989"/>
    </source>
</evidence>
<dbReference type="InParanoid" id="F0VDR3"/>
<feature type="compositionally biased region" description="Low complexity" evidence="8">
    <location>
        <begin position="492"/>
        <end position="513"/>
    </location>
</feature>
<feature type="compositionally biased region" description="Basic and acidic residues" evidence="8">
    <location>
        <begin position="299"/>
        <end position="318"/>
    </location>
</feature>
<dbReference type="VEuPathDB" id="ToxoDB:NCLIV_016480"/>
<feature type="compositionally biased region" description="Basic and acidic residues" evidence="8">
    <location>
        <begin position="572"/>
        <end position="584"/>
    </location>
</feature>
<feature type="transmembrane region" description="Helical" evidence="7">
    <location>
        <begin position="769"/>
        <end position="791"/>
    </location>
</feature>
<reference evidence="10" key="4">
    <citation type="journal article" date="2015" name="PLoS ONE">
        <title>Comprehensive Evaluation of Toxoplasma gondii VEG and Neospora caninum LIV Genomes with Tachyzoite Stage Transcriptome and Proteome Defines Novel Transcript Features.</title>
        <authorList>
            <person name="Ramaprasad A."/>
            <person name="Mourier T."/>
            <person name="Naeem R."/>
            <person name="Malas T.B."/>
            <person name="Moussa E."/>
            <person name="Panigrahi A."/>
            <person name="Vermont S.J."/>
            <person name="Otto T.D."/>
            <person name="Wastling J."/>
            <person name="Pain A."/>
        </authorList>
    </citation>
    <scope>NUCLEOTIDE SEQUENCE</scope>
    <source>
        <strain evidence="10">Liverpool</strain>
    </source>
</reference>
<evidence type="ECO:0000313" key="10">
    <source>
        <dbReference type="EMBL" id="CEL65813.1"/>
    </source>
</evidence>
<dbReference type="EMBL" id="LN714480">
    <property type="protein sequence ID" value="CEL65813.1"/>
    <property type="molecule type" value="Genomic_DNA"/>
</dbReference>
<name>F0VDR3_NEOCL</name>
<protein>
    <recommendedName>
        <fullName evidence="7">Phosphate transporter</fullName>
    </recommendedName>
</protein>
<reference evidence="9" key="1">
    <citation type="submission" date="2011-02" db="EMBL/GenBank/DDBJ databases">
        <authorList>
            <person name="Aslett M."/>
        </authorList>
    </citation>
    <scope>NUCLEOTIDE SEQUENCE</scope>
    <source>
        <strain evidence="9">Liverpool</strain>
    </source>
</reference>
<evidence type="ECO:0000256" key="4">
    <source>
        <dbReference type="ARBA" id="ARBA00022692"/>
    </source>
</evidence>
<evidence type="ECO:0000313" key="9">
    <source>
        <dbReference type="EMBL" id="CBZ51856.1"/>
    </source>
</evidence>
<feature type="transmembrane region" description="Helical" evidence="7">
    <location>
        <begin position="888"/>
        <end position="911"/>
    </location>
</feature>
<evidence type="ECO:0000256" key="2">
    <source>
        <dbReference type="ARBA" id="ARBA00022448"/>
    </source>
</evidence>